<dbReference type="VEuPathDB" id="FungiDB:SAPIO_CDS1027"/>
<feature type="compositionally biased region" description="Basic and acidic residues" evidence="5">
    <location>
        <begin position="330"/>
        <end position="355"/>
    </location>
</feature>
<feature type="compositionally biased region" description="Acidic residues" evidence="5">
    <location>
        <begin position="97"/>
        <end position="107"/>
    </location>
</feature>
<feature type="region of interest" description="Disordered" evidence="5">
    <location>
        <begin position="1"/>
        <end position="107"/>
    </location>
</feature>
<proteinExistence type="predicted"/>
<protein>
    <recommendedName>
        <fullName evidence="6">RRM domain-containing protein</fullName>
    </recommendedName>
</protein>
<evidence type="ECO:0000256" key="5">
    <source>
        <dbReference type="SAM" id="MobiDB-lite"/>
    </source>
</evidence>
<dbReference type="KEGG" id="sapo:SAPIO_CDS1027"/>
<dbReference type="PROSITE" id="PS50102">
    <property type="entry name" value="RRM"/>
    <property type="match status" value="1"/>
</dbReference>
<dbReference type="PANTHER" id="PTHR46754">
    <property type="entry name" value="MKI67 FHA DOMAIN-INTERACTING NUCLEOLAR PHOSPHOPROTEIN"/>
    <property type="match status" value="1"/>
</dbReference>
<evidence type="ECO:0000259" key="6">
    <source>
        <dbReference type="PROSITE" id="PS50102"/>
    </source>
</evidence>
<keyword evidence="3" id="KW-0539">Nucleus</keyword>
<feature type="region of interest" description="Disordered" evidence="5">
    <location>
        <begin position="307"/>
        <end position="395"/>
    </location>
</feature>
<feature type="compositionally biased region" description="Basic and acidic residues" evidence="5">
    <location>
        <begin position="20"/>
        <end position="36"/>
    </location>
</feature>
<keyword evidence="2 4" id="KW-0694">RNA-binding</keyword>
<dbReference type="OMA" id="WKGANKR"/>
<dbReference type="AlphaFoldDB" id="A0A084GFP6"/>
<keyword evidence="8" id="KW-1185">Reference proteome</keyword>
<gene>
    <name evidence="7" type="ORF">SAPIO_CDS1027</name>
</gene>
<evidence type="ECO:0000256" key="4">
    <source>
        <dbReference type="PROSITE-ProRule" id="PRU00176"/>
    </source>
</evidence>
<dbReference type="OrthoDB" id="21467at2759"/>
<accession>A0A084GFP6</accession>
<dbReference type="Gene3D" id="3.30.70.330">
    <property type="match status" value="1"/>
</dbReference>
<dbReference type="InterPro" id="IPR012677">
    <property type="entry name" value="Nucleotide-bd_a/b_plait_sf"/>
</dbReference>
<dbReference type="HOGENOM" id="CLU_025741_5_0_1"/>
<evidence type="ECO:0000313" key="7">
    <source>
        <dbReference type="EMBL" id="KEZ46158.1"/>
    </source>
</evidence>
<dbReference type="GeneID" id="27719449"/>
<dbReference type="GO" id="GO:0005730">
    <property type="term" value="C:nucleolus"/>
    <property type="evidence" value="ECO:0007669"/>
    <property type="project" value="UniProtKB-SubCell"/>
</dbReference>
<feature type="domain" description="RRM" evidence="6">
    <location>
        <begin position="163"/>
        <end position="241"/>
    </location>
</feature>
<evidence type="ECO:0000256" key="2">
    <source>
        <dbReference type="ARBA" id="ARBA00022884"/>
    </source>
</evidence>
<comment type="subcellular location">
    <subcellularLocation>
        <location evidence="1">Nucleus</location>
        <location evidence="1">Nucleolus</location>
    </subcellularLocation>
</comment>
<dbReference type="SMART" id="SM00360">
    <property type="entry name" value="RRM"/>
    <property type="match status" value="1"/>
</dbReference>
<evidence type="ECO:0000256" key="1">
    <source>
        <dbReference type="ARBA" id="ARBA00004604"/>
    </source>
</evidence>
<evidence type="ECO:0000313" key="8">
    <source>
        <dbReference type="Proteomes" id="UP000028545"/>
    </source>
</evidence>
<dbReference type="InterPro" id="IPR000504">
    <property type="entry name" value="RRM_dom"/>
</dbReference>
<dbReference type="Pfam" id="PF00076">
    <property type="entry name" value="RRM_1"/>
    <property type="match status" value="1"/>
</dbReference>
<dbReference type="GO" id="GO:0003723">
    <property type="term" value="F:RNA binding"/>
    <property type="evidence" value="ECO:0007669"/>
    <property type="project" value="UniProtKB-UniRule"/>
</dbReference>
<feature type="compositionally biased region" description="Basic residues" evidence="5">
    <location>
        <begin position="380"/>
        <end position="395"/>
    </location>
</feature>
<reference evidence="7 8" key="1">
    <citation type="journal article" date="2014" name="Genome Announc.">
        <title>Draft genome sequence of the pathogenic fungus Scedosporium apiospermum.</title>
        <authorList>
            <person name="Vandeputte P."/>
            <person name="Ghamrawi S."/>
            <person name="Rechenmann M."/>
            <person name="Iltis A."/>
            <person name="Giraud S."/>
            <person name="Fleury M."/>
            <person name="Thornton C."/>
            <person name="Delhaes L."/>
            <person name="Meyer W."/>
            <person name="Papon N."/>
            <person name="Bouchara J.P."/>
        </authorList>
    </citation>
    <scope>NUCLEOTIDE SEQUENCE [LARGE SCALE GENOMIC DNA]</scope>
    <source>
        <strain evidence="7 8">IHEM 14462</strain>
    </source>
</reference>
<dbReference type="RefSeq" id="XP_016645957.1">
    <property type="nucleotide sequence ID" value="XM_016783885.1"/>
</dbReference>
<evidence type="ECO:0000256" key="3">
    <source>
        <dbReference type="ARBA" id="ARBA00023242"/>
    </source>
</evidence>
<dbReference type="SUPFAM" id="SSF54928">
    <property type="entry name" value="RNA-binding domain, RBD"/>
    <property type="match status" value="1"/>
</dbReference>
<dbReference type="EMBL" id="JOWA01000044">
    <property type="protein sequence ID" value="KEZ46158.1"/>
    <property type="molecule type" value="Genomic_DNA"/>
</dbReference>
<name>A0A084GFP6_PSEDA</name>
<dbReference type="InterPro" id="IPR035979">
    <property type="entry name" value="RBD_domain_sf"/>
</dbReference>
<sequence>MAVEPKVKSKGAALKNGKSKLAEAKKRKASEEEPASKSKKLKAVKAVEKENAGKTTVQEKPSKKNKKKSKKSEEVANDSGNDEAAAESALVVRENASDAEEDDDNAGDNEAEALAAEIDSGDEQEELDQAMAQFEEGQDVGKIPKLSKKERKAIEAARNEKPGIVYVGRIPHGFYEHEMRQYFSQFGPINRLRLSRNKRTGASKHFAFIEFAEETTAEIVAKTMDNYLLFGHILKCKVVPLERVHKDLWIGANRRFKKVPWNKMIGNKLDKPATQSAWERRVTREQRRRTLKALKLKELGYKFDAPTLKAIPPPAAQDKPAEIEEAAEEAAEKVEKTEKKEKKQKKKPAEVEEAPKALPEPPAGPEIVEEPEKKSATKTSKAKKAVKAKKGKSKA</sequence>
<dbReference type="Proteomes" id="UP000028545">
    <property type="component" value="Unassembled WGS sequence"/>
</dbReference>
<comment type="caution">
    <text evidence="7">The sequence shown here is derived from an EMBL/GenBank/DDBJ whole genome shotgun (WGS) entry which is preliminary data.</text>
</comment>
<dbReference type="CDD" id="cd12307">
    <property type="entry name" value="RRM_NIFK_like"/>
    <property type="match status" value="1"/>
</dbReference>
<organism evidence="7 8">
    <name type="scientific">Pseudallescheria apiosperma</name>
    <name type="common">Scedosporium apiospermum</name>
    <dbReference type="NCBI Taxonomy" id="563466"/>
    <lineage>
        <taxon>Eukaryota</taxon>
        <taxon>Fungi</taxon>
        <taxon>Dikarya</taxon>
        <taxon>Ascomycota</taxon>
        <taxon>Pezizomycotina</taxon>
        <taxon>Sordariomycetes</taxon>
        <taxon>Hypocreomycetidae</taxon>
        <taxon>Microascales</taxon>
        <taxon>Microascaceae</taxon>
        <taxon>Scedosporium</taxon>
    </lineage>
</organism>